<dbReference type="Gene3D" id="3.40.50.300">
    <property type="entry name" value="P-loop containing nucleotide triphosphate hydrolases"/>
    <property type="match status" value="1"/>
</dbReference>
<feature type="region of interest" description="Disordered" evidence="1">
    <location>
        <begin position="1"/>
        <end position="64"/>
    </location>
</feature>
<dbReference type="EMBL" id="GBEZ01018918">
    <property type="protein sequence ID" value="JAC67571.1"/>
    <property type="molecule type" value="Transcribed_RNA"/>
</dbReference>
<name>A0A061RAQ2_9CHLO</name>
<sequence>MSYLGRSGVCSERGSPALGTDPLDTQDAAVDSLGRPLGTAGLSRRLGQVQHGRTSPRTPDGFEARHSCMPSTTRKDKMSLFEASQDFSPQKAAAECVISQWLSPLAPPELEAHLSSWLTGESAARPPTQSLAGSWQAWLTDSAPPSVVREVSRWASNEGERLGSARRAPAPPPSVRGGGDLTPRGEGGLGRIVGPLPAPSPLHVSTPAEAEVVRSLLPPGSCGTDEPRFVGVWGPSGAGKTALAAAAVRSPAVRRAFVGGIAWADLSGADDDALGLCLRVARLVDGLPGPDPPWPPLSLVDRAGASPADVRAWVAVRLAALPGQSLLVLDGVTEPGQTAGLAALGASLLVLSPSRAPLAGLRSPARGRAAGRFLAEPASLLREVMVGPLPEREAATLLLAASGCPP</sequence>
<evidence type="ECO:0000256" key="1">
    <source>
        <dbReference type="SAM" id="MobiDB-lite"/>
    </source>
</evidence>
<evidence type="ECO:0000313" key="2">
    <source>
        <dbReference type="EMBL" id="JAC67571.1"/>
    </source>
</evidence>
<dbReference type="SUPFAM" id="SSF52540">
    <property type="entry name" value="P-loop containing nucleoside triphosphate hydrolases"/>
    <property type="match status" value="1"/>
</dbReference>
<feature type="region of interest" description="Disordered" evidence="1">
    <location>
        <begin position="157"/>
        <end position="203"/>
    </location>
</feature>
<proteinExistence type="predicted"/>
<protein>
    <submittedName>
        <fullName evidence="2">Uncharacterized protein</fullName>
    </submittedName>
</protein>
<feature type="compositionally biased region" description="Gly residues" evidence="1">
    <location>
        <begin position="176"/>
        <end position="191"/>
    </location>
</feature>
<dbReference type="InterPro" id="IPR027417">
    <property type="entry name" value="P-loop_NTPase"/>
</dbReference>
<dbReference type="AlphaFoldDB" id="A0A061RAQ2"/>
<accession>A0A061RAQ2</accession>
<feature type="non-terminal residue" evidence="2">
    <location>
        <position position="406"/>
    </location>
</feature>
<organism evidence="2">
    <name type="scientific">Tetraselmis sp. GSL018</name>
    <dbReference type="NCBI Taxonomy" id="582737"/>
    <lineage>
        <taxon>Eukaryota</taxon>
        <taxon>Viridiplantae</taxon>
        <taxon>Chlorophyta</taxon>
        <taxon>core chlorophytes</taxon>
        <taxon>Chlorodendrophyceae</taxon>
        <taxon>Chlorodendrales</taxon>
        <taxon>Chlorodendraceae</taxon>
        <taxon>Tetraselmis</taxon>
    </lineage>
</organism>
<reference evidence="2" key="1">
    <citation type="submission" date="2014-05" db="EMBL/GenBank/DDBJ databases">
        <title>The transcriptome of the halophilic microalga Tetraselmis sp. GSL018 isolated from the Great Salt Lake, Utah.</title>
        <authorList>
            <person name="Jinkerson R.E."/>
            <person name="D'Adamo S."/>
            <person name="Posewitz M.C."/>
        </authorList>
    </citation>
    <scope>NUCLEOTIDE SEQUENCE</scope>
    <source>
        <strain evidence="2">GSL018</strain>
    </source>
</reference>
<gene>
    <name evidence="2" type="ORF">TSPGSL018_10810</name>
</gene>